<evidence type="ECO:0000313" key="1">
    <source>
        <dbReference type="EMBL" id="KAI4327461.1"/>
    </source>
</evidence>
<organism evidence="1 2">
    <name type="scientific">Bauhinia variegata</name>
    <name type="common">Purple orchid tree</name>
    <name type="synonym">Phanera variegata</name>
    <dbReference type="NCBI Taxonomy" id="167791"/>
    <lineage>
        <taxon>Eukaryota</taxon>
        <taxon>Viridiplantae</taxon>
        <taxon>Streptophyta</taxon>
        <taxon>Embryophyta</taxon>
        <taxon>Tracheophyta</taxon>
        <taxon>Spermatophyta</taxon>
        <taxon>Magnoliopsida</taxon>
        <taxon>eudicotyledons</taxon>
        <taxon>Gunneridae</taxon>
        <taxon>Pentapetalae</taxon>
        <taxon>rosids</taxon>
        <taxon>fabids</taxon>
        <taxon>Fabales</taxon>
        <taxon>Fabaceae</taxon>
        <taxon>Cercidoideae</taxon>
        <taxon>Cercideae</taxon>
        <taxon>Bauhiniinae</taxon>
        <taxon>Bauhinia</taxon>
    </lineage>
</organism>
<comment type="caution">
    <text evidence="1">The sequence shown here is derived from an EMBL/GenBank/DDBJ whole genome shotgun (WGS) entry which is preliminary data.</text>
</comment>
<name>A0ACB9MUR2_BAUVA</name>
<sequence>MARDHDYVHDRYNDHDPRRLYHYLGLQPPNAEEEELEDDITLAQLSKAPKHKSSDLTKDKQNKQMEKYKQLNIQNSVSNHAVSGHASKFASSMKAVVDGACSRGEARSSAVIRAEEVRTKLSAEFPSFVKSLVRSHVAGCFWMGLPALFCKRHLPDKDITITLEDESGKEYKMKYIAYKTGLSAGWRQFSAVHKLQEGDVLIFQLVEPIKFKVYIIRANDLNELDGALNLLHLDSYTKQREGDNPNADAVAHNSSKRKHAKYVPQVVRKKKRGSVPKLAPIVRRSAEQSENDSEEVRSEVLEAIKPMLPFKDVKNFENFSIQIDGMTIDAELHDEIRINYYKLCSSQHAYLHENLIEGMNYHLIVGIIYEIVNIADAIKTSTVATSRVEFAKWDKTLLAFQNLGMKVEFLRLRLRRLVSIAYEEEGASESRRYLESRNEHNRVDDEINNMETKLEELKGACYSFGAYLESLKGKAECYQFKFHEEVTARW</sequence>
<keyword evidence="2" id="KW-1185">Reference proteome</keyword>
<gene>
    <name evidence="1" type="ORF">L6164_019921</name>
</gene>
<accession>A0ACB9MUR2</accession>
<dbReference type="EMBL" id="CM039433">
    <property type="protein sequence ID" value="KAI4327461.1"/>
    <property type="molecule type" value="Genomic_DNA"/>
</dbReference>
<dbReference type="Proteomes" id="UP000828941">
    <property type="component" value="Chromosome 8"/>
</dbReference>
<evidence type="ECO:0000313" key="2">
    <source>
        <dbReference type="Proteomes" id="UP000828941"/>
    </source>
</evidence>
<protein>
    <submittedName>
        <fullName evidence="1">Uncharacterized protein</fullName>
    </submittedName>
</protein>
<reference evidence="1 2" key="1">
    <citation type="journal article" date="2022" name="DNA Res.">
        <title>Chromosomal-level genome assembly of the orchid tree Bauhinia variegata (Leguminosae; Cercidoideae) supports the allotetraploid origin hypothesis of Bauhinia.</title>
        <authorList>
            <person name="Zhong Y."/>
            <person name="Chen Y."/>
            <person name="Zheng D."/>
            <person name="Pang J."/>
            <person name="Liu Y."/>
            <person name="Luo S."/>
            <person name="Meng S."/>
            <person name="Qian L."/>
            <person name="Wei D."/>
            <person name="Dai S."/>
            <person name="Zhou R."/>
        </authorList>
    </citation>
    <scope>NUCLEOTIDE SEQUENCE [LARGE SCALE GENOMIC DNA]</scope>
    <source>
        <strain evidence="1">BV-YZ2020</strain>
    </source>
</reference>
<proteinExistence type="predicted"/>